<organism evidence="12 13">
    <name type="scientific">Acinetobacter phage Petty</name>
    <dbReference type="NCBI Taxonomy" id="1406779"/>
    <lineage>
        <taxon>Viruses</taxon>
        <taxon>Duplodnaviria</taxon>
        <taxon>Heunggongvirae</taxon>
        <taxon>Uroviricota</taxon>
        <taxon>Caudoviricetes</taxon>
        <taxon>Autographivirales</taxon>
        <taxon>Autoscriptoviridae</taxon>
        <taxon>Beijerinckvirinae</taxon>
        <taxon>Pettyvirus</taxon>
        <taxon>Pettyvirus petty</taxon>
    </lineage>
</organism>
<evidence type="ECO:0000256" key="10">
    <source>
        <dbReference type="ARBA" id="ARBA00023296"/>
    </source>
</evidence>
<keyword evidence="6" id="KW-0946">Virion</keyword>
<keyword evidence="4" id="KW-1162">Viral penetration into host cytoplasm</keyword>
<keyword evidence="13" id="KW-1185">Reference proteome</keyword>
<keyword evidence="9" id="KW-0231">Viral genome packaging</keyword>
<evidence type="ECO:0000256" key="8">
    <source>
        <dbReference type="ARBA" id="ARBA00023009"/>
    </source>
</evidence>
<evidence type="ECO:0000313" key="12">
    <source>
        <dbReference type="EMBL" id="AGY48002.1"/>
    </source>
</evidence>
<sequence>MNNPQYKLSALFAKYRDDALLSKLEEYAQWTIPSVFPREGSMGNFQNASIEYDFQSKGALVVNRLATKLARTLFPANTSFFRMDLSDEVKKLFQQQQIDDILSYENKACERIFLNASYAQLVQAMRLLIITGECLLFRYNDSIRVYSLRNYVAKRSALGDILELVIVEKKFYSELDEAVQAVIDTQPNDDQLDLYTHVKKTPQGTWVVRQEINGKDIGTYAEYINKLCPYIPVTWNFVNGDNYGRGYVEDYAADLFKLSELSRALAEYELEMLRILHIVNPAGIFDTHTAESAPSGTYVHGDPAAVTPYESGEYNKVLQIRQDLQLIEERLDVAFMYTGNSRDGERVTAYEIRANAEEAEQVLGGVYSQLSQNLHLPLAYLLLHEENDQIIYDIERENLKLNILTGLQALSRSSENQNLVVACSEINTVIPTFTQLGLSKKWNIDAIAESILVANGVNIQSMQYSEEELMQIQQAEQEAQMQQQMQAQAQMMGAGQLTGQESAVDALAAARQM</sequence>
<evidence type="ECO:0000256" key="5">
    <source>
        <dbReference type="ARBA" id="ARBA00022612"/>
    </source>
</evidence>
<protein>
    <submittedName>
        <fullName evidence="12">Head to tail joining protein</fullName>
    </submittedName>
</protein>
<keyword evidence="7" id="KW-0118">Viral capsid assembly</keyword>
<gene>
    <name evidence="12" type="ORF">Petty_30</name>
</gene>
<dbReference type="InterPro" id="IPR020991">
    <property type="entry name" value="Connector_podovirus"/>
</dbReference>
<evidence type="ECO:0000313" key="13">
    <source>
        <dbReference type="Proteomes" id="UP000017654"/>
    </source>
</evidence>
<dbReference type="GO" id="GO:0099002">
    <property type="term" value="P:symbiont genome ejection through host cell envelope, short tail mechanism"/>
    <property type="evidence" value="ECO:0007669"/>
    <property type="project" value="UniProtKB-KW"/>
</dbReference>
<keyword evidence="10" id="KW-1160">Virus entry into host cell</keyword>
<reference evidence="12 13" key="1">
    <citation type="journal article" date="2013" name="Genome Announc.">
        <title>Complete Genome of Acinetobacter baumannii Podophage Petty.</title>
        <authorList>
            <person name="Mumm I.P."/>
            <person name="Wood T.L."/>
            <person name="Chamakura K.R."/>
            <person name="Kuty Everett G.F."/>
        </authorList>
    </citation>
    <scope>NUCLEOTIDE SEQUENCE [LARGE SCALE GENOMIC DNA]</scope>
</reference>
<dbReference type="EMBL" id="KF669656">
    <property type="protein sequence ID" value="AGY48002.1"/>
    <property type="molecule type" value="Genomic_DNA"/>
</dbReference>
<dbReference type="OrthoDB" id="5112at10239"/>
<evidence type="ECO:0000256" key="9">
    <source>
        <dbReference type="ARBA" id="ARBA00023219"/>
    </source>
</evidence>
<keyword evidence="8" id="KW-1171">Viral genome ejection through host cell envelope</keyword>
<dbReference type="Proteomes" id="UP000017654">
    <property type="component" value="Segment"/>
</dbReference>
<keyword evidence="5" id="KW-1188">Viral release from host cell</keyword>
<comment type="subcellular location">
    <subcellularLocation>
        <location evidence="2">Virion</location>
    </subcellularLocation>
</comment>
<dbReference type="Pfam" id="PF12236">
    <property type="entry name" value="Head-tail_con"/>
    <property type="match status" value="1"/>
</dbReference>
<keyword evidence="3" id="KW-1244">Viral short tail ejection system</keyword>
<proteinExistence type="predicted"/>
<evidence type="ECO:0000256" key="2">
    <source>
        <dbReference type="ARBA" id="ARBA00004328"/>
    </source>
</evidence>
<comment type="function">
    <text evidence="1">Forms the portal vertex of the capsid. This portal plays critical roles in head assembly, genome packaging, neck/tail attachment, and genome ejection. The portal protein multimerizes as a single ring-shaped homododecamer arranged around a central channel.</text>
</comment>
<dbReference type="RefSeq" id="YP_009006527.1">
    <property type="nucleotide sequence ID" value="NC_023570.1"/>
</dbReference>
<evidence type="ECO:0000256" key="4">
    <source>
        <dbReference type="ARBA" id="ARBA00022595"/>
    </source>
</evidence>
<keyword evidence="11" id="KW-0175">Coiled coil</keyword>
<evidence type="ECO:0000256" key="3">
    <source>
        <dbReference type="ARBA" id="ARBA00022470"/>
    </source>
</evidence>
<dbReference type="GeneID" id="18503468"/>
<evidence type="ECO:0000256" key="6">
    <source>
        <dbReference type="ARBA" id="ARBA00022844"/>
    </source>
</evidence>
<evidence type="ECO:0000256" key="1">
    <source>
        <dbReference type="ARBA" id="ARBA00003421"/>
    </source>
</evidence>
<dbReference type="KEGG" id="vg:18503468"/>
<feature type="coiled-coil region" evidence="11">
    <location>
        <begin position="465"/>
        <end position="492"/>
    </location>
</feature>
<evidence type="ECO:0000256" key="7">
    <source>
        <dbReference type="ARBA" id="ARBA00022950"/>
    </source>
</evidence>
<dbReference type="GO" id="GO:0044423">
    <property type="term" value="C:virion component"/>
    <property type="evidence" value="ECO:0007669"/>
    <property type="project" value="UniProtKB-KW"/>
</dbReference>
<name>U5PZG8_9CAUD</name>
<accession>U5PZG8</accession>
<evidence type="ECO:0000256" key="11">
    <source>
        <dbReference type="SAM" id="Coils"/>
    </source>
</evidence>